<feature type="non-terminal residue" evidence="6">
    <location>
        <position position="259"/>
    </location>
</feature>
<dbReference type="InterPro" id="IPR046348">
    <property type="entry name" value="SIS_dom_sf"/>
</dbReference>
<dbReference type="PROSITE" id="PS00174">
    <property type="entry name" value="P_GLUCOSE_ISOMERASE_2"/>
    <property type="match status" value="1"/>
</dbReference>
<dbReference type="GO" id="GO:0006094">
    <property type="term" value="P:gluconeogenesis"/>
    <property type="evidence" value="ECO:0007669"/>
    <property type="project" value="UniProtKB-KW"/>
</dbReference>
<comment type="caution">
    <text evidence="6">The sequence shown here is derived from an EMBL/GenBank/DDBJ whole genome shotgun (WGS) entry which is preliminary data.</text>
</comment>
<dbReference type="AlphaFoldDB" id="X1LX58"/>
<sequence>LRRITEDVGFRSLEVPEGVGGRFSVLSAVGLFSAAMCGIDIDSLLAGARDMDDRVSCQDFYKNPAAINAAVNYHFYNRGKKISVMMPYSYALKDLADWYRQLWAESLGKAKDLTGDDVHIGPTPVKALGATDQHSQVQLYREGPNDKLFTFLQVNNFDRDLKIGLAPEDASELAFLAGKDLSTLFNNEKRATEYALLQSKRPCLTVFFDEVNAYTVGQFIYLYEVTTSFAGALFGINPYDQPAVELGKEATFALMGKPG</sequence>
<name>X1LX58_9ZZZZ</name>
<evidence type="ECO:0000256" key="3">
    <source>
        <dbReference type="ARBA" id="ARBA00022490"/>
    </source>
</evidence>
<keyword evidence="3" id="KW-0963">Cytoplasm</keyword>
<dbReference type="InterPro" id="IPR035482">
    <property type="entry name" value="SIS_PGI_2"/>
</dbReference>
<dbReference type="InterPro" id="IPR001672">
    <property type="entry name" value="G6P_Isomerase"/>
</dbReference>
<evidence type="ECO:0000256" key="4">
    <source>
        <dbReference type="ARBA" id="ARBA00023152"/>
    </source>
</evidence>
<dbReference type="GO" id="GO:0006096">
    <property type="term" value="P:glycolytic process"/>
    <property type="evidence" value="ECO:0007669"/>
    <property type="project" value="UniProtKB-KW"/>
</dbReference>
<dbReference type="InterPro" id="IPR018189">
    <property type="entry name" value="Phosphoglucose_isomerase_CS"/>
</dbReference>
<dbReference type="PROSITE" id="PS00765">
    <property type="entry name" value="P_GLUCOSE_ISOMERASE_1"/>
    <property type="match status" value="1"/>
</dbReference>
<evidence type="ECO:0000256" key="1">
    <source>
        <dbReference type="ARBA" id="ARBA00011952"/>
    </source>
</evidence>
<dbReference type="Gene3D" id="3.40.50.10490">
    <property type="entry name" value="Glucose-6-phosphate isomerase like protein, domain 1"/>
    <property type="match status" value="1"/>
</dbReference>
<dbReference type="PANTHER" id="PTHR11469:SF1">
    <property type="entry name" value="GLUCOSE-6-PHOSPHATE ISOMERASE"/>
    <property type="match status" value="1"/>
</dbReference>
<feature type="non-terminal residue" evidence="6">
    <location>
        <position position="1"/>
    </location>
</feature>
<dbReference type="SUPFAM" id="SSF53697">
    <property type="entry name" value="SIS domain"/>
    <property type="match status" value="1"/>
</dbReference>
<proteinExistence type="predicted"/>
<accession>X1LX58</accession>
<dbReference type="PRINTS" id="PR00662">
    <property type="entry name" value="G6PISOMERASE"/>
</dbReference>
<protein>
    <recommendedName>
        <fullName evidence="1">glucose-6-phosphate isomerase</fullName>
        <ecNumber evidence="1">5.3.1.9</ecNumber>
    </recommendedName>
</protein>
<dbReference type="PROSITE" id="PS51463">
    <property type="entry name" value="P_GLUCOSE_ISOMERASE_3"/>
    <property type="match status" value="1"/>
</dbReference>
<dbReference type="CDD" id="cd05016">
    <property type="entry name" value="SIS_PGI_2"/>
    <property type="match status" value="1"/>
</dbReference>
<organism evidence="6">
    <name type="scientific">marine sediment metagenome</name>
    <dbReference type="NCBI Taxonomy" id="412755"/>
    <lineage>
        <taxon>unclassified sequences</taxon>
        <taxon>metagenomes</taxon>
        <taxon>ecological metagenomes</taxon>
    </lineage>
</organism>
<dbReference type="Pfam" id="PF00342">
    <property type="entry name" value="PGI"/>
    <property type="match status" value="1"/>
</dbReference>
<evidence type="ECO:0000256" key="5">
    <source>
        <dbReference type="ARBA" id="ARBA00023235"/>
    </source>
</evidence>
<dbReference type="PANTHER" id="PTHR11469">
    <property type="entry name" value="GLUCOSE-6-PHOSPHATE ISOMERASE"/>
    <property type="match status" value="1"/>
</dbReference>
<keyword evidence="5" id="KW-0413">Isomerase</keyword>
<dbReference type="GO" id="GO:0048029">
    <property type="term" value="F:monosaccharide binding"/>
    <property type="evidence" value="ECO:0007669"/>
    <property type="project" value="TreeGrafter"/>
</dbReference>
<dbReference type="EMBL" id="BARV01005040">
    <property type="protein sequence ID" value="GAI10391.1"/>
    <property type="molecule type" value="Genomic_DNA"/>
</dbReference>
<dbReference type="GO" id="GO:0004347">
    <property type="term" value="F:glucose-6-phosphate isomerase activity"/>
    <property type="evidence" value="ECO:0007669"/>
    <property type="project" value="UniProtKB-EC"/>
</dbReference>
<dbReference type="GO" id="GO:0051156">
    <property type="term" value="P:glucose 6-phosphate metabolic process"/>
    <property type="evidence" value="ECO:0007669"/>
    <property type="project" value="TreeGrafter"/>
</dbReference>
<dbReference type="GO" id="GO:0005829">
    <property type="term" value="C:cytosol"/>
    <property type="evidence" value="ECO:0007669"/>
    <property type="project" value="TreeGrafter"/>
</dbReference>
<keyword evidence="4" id="KW-0324">Glycolysis</keyword>
<dbReference type="FunFam" id="3.40.50.10490:FF:000071">
    <property type="entry name" value="Glucose-6-phosphate isomerase"/>
    <property type="match status" value="1"/>
</dbReference>
<evidence type="ECO:0000313" key="6">
    <source>
        <dbReference type="EMBL" id="GAI10391.1"/>
    </source>
</evidence>
<reference evidence="6" key="1">
    <citation type="journal article" date="2014" name="Front. Microbiol.">
        <title>High frequency of phylogenetically diverse reductive dehalogenase-homologous genes in deep subseafloor sedimentary metagenomes.</title>
        <authorList>
            <person name="Kawai M."/>
            <person name="Futagami T."/>
            <person name="Toyoda A."/>
            <person name="Takaki Y."/>
            <person name="Nishi S."/>
            <person name="Hori S."/>
            <person name="Arai W."/>
            <person name="Tsubouchi T."/>
            <person name="Morono Y."/>
            <person name="Uchiyama I."/>
            <person name="Ito T."/>
            <person name="Fujiyama A."/>
            <person name="Inagaki F."/>
            <person name="Takami H."/>
        </authorList>
    </citation>
    <scope>NUCLEOTIDE SEQUENCE</scope>
    <source>
        <strain evidence="6">Expedition CK06-06</strain>
    </source>
</reference>
<gene>
    <name evidence="6" type="ORF">S06H3_10734</name>
</gene>
<keyword evidence="2" id="KW-0312">Gluconeogenesis</keyword>
<dbReference type="GO" id="GO:0097367">
    <property type="term" value="F:carbohydrate derivative binding"/>
    <property type="evidence" value="ECO:0007669"/>
    <property type="project" value="InterPro"/>
</dbReference>
<dbReference type="EC" id="5.3.1.9" evidence="1"/>
<evidence type="ECO:0000256" key="2">
    <source>
        <dbReference type="ARBA" id="ARBA00022432"/>
    </source>
</evidence>